<accession>A0A926UUY9</accession>
<organism evidence="1 2">
    <name type="scientific">Pseudanabaena cinerea FACHB-1277</name>
    <dbReference type="NCBI Taxonomy" id="2949581"/>
    <lineage>
        <taxon>Bacteria</taxon>
        <taxon>Bacillati</taxon>
        <taxon>Cyanobacteriota</taxon>
        <taxon>Cyanophyceae</taxon>
        <taxon>Pseudanabaenales</taxon>
        <taxon>Pseudanabaenaceae</taxon>
        <taxon>Pseudanabaena</taxon>
        <taxon>Pseudanabaena cinerea</taxon>
    </lineage>
</organism>
<dbReference type="EMBL" id="JACJPY010000062">
    <property type="protein sequence ID" value="MBD2151682.1"/>
    <property type="molecule type" value="Genomic_DNA"/>
</dbReference>
<dbReference type="Proteomes" id="UP000631421">
    <property type="component" value="Unassembled WGS sequence"/>
</dbReference>
<proteinExistence type="predicted"/>
<evidence type="ECO:0000313" key="2">
    <source>
        <dbReference type="Proteomes" id="UP000631421"/>
    </source>
</evidence>
<sequence>MFSEAQYYWDLEKIYERFAKVKQEVAPNSRKGLNPTEKLYLRGLLCGHTPTEIAKNLVKSPKGVEVYLCKTLYRYFKKITNMADSPEQNTGNRHSIPHWSETEGYRLRSFSQSQTATEQELEQFVKLTIMNFNQNSGTIDIKVSIELPPEWRQKNKVQS</sequence>
<keyword evidence="1" id="KW-0238">DNA-binding</keyword>
<comment type="caution">
    <text evidence="1">The sequence shown here is derived from an EMBL/GenBank/DDBJ whole genome shotgun (WGS) entry which is preliminary data.</text>
</comment>
<evidence type="ECO:0000313" key="1">
    <source>
        <dbReference type="EMBL" id="MBD2151682.1"/>
    </source>
</evidence>
<gene>
    <name evidence="1" type="ORF">H6F44_16365</name>
</gene>
<keyword evidence="2" id="KW-1185">Reference proteome</keyword>
<dbReference type="GO" id="GO:0003677">
    <property type="term" value="F:DNA binding"/>
    <property type="evidence" value="ECO:0007669"/>
    <property type="project" value="UniProtKB-KW"/>
</dbReference>
<reference evidence="1" key="2">
    <citation type="submission" date="2020-08" db="EMBL/GenBank/DDBJ databases">
        <authorList>
            <person name="Chen M."/>
            <person name="Teng W."/>
            <person name="Zhao L."/>
            <person name="Hu C."/>
            <person name="Zhou Y."/>
            <person name="Han B."/>
            <person name="Song L."/>
            <person name="Shu W."/>
        </authorList>
    </citation>
    <scope>NUCLEOTIDE SEQUENCE</scope>
    <source>
        <strain evidence="1">FACHB-1277</strain>
    </source>
</reference>
<reference evidence="1" key="1">
    <citation type="journal article" date="2015" name="ISME J.">
        <title>Draft Genome Sequence of Streptomyces incarnatus NRRL8089, which Produces the Nucleoside Antibiotic Sinefungin.</title>
        <authorList>
            <person name="Oshima K."/>
            <person name="Hattori M."/>
            <person name="Shimizu H."/>
            <person name="Fukuda K."/>
            <person name="Nemoto M."/>
            <person name="Inagaki K."/>
            <person name="Tamura T."/>
        </authorList>
    </citation>
    <scope>NUCLEOTIDE SEQUENCE</scope>
    <source>
        <strain evidence="1">FACHB-1277</strain>
    </source>
</reference>
<protein>
    <submittedName>
        <fullName evidence="1">DNA-binding response regulator</fullName>
    </submittedName>
</protein>
<dbReference type="AlphaFoldDB" id="A0A926UUY9"/>
<name>A0A926UUY9_9CYAN</name>